<accession>A0A5C3LRZ0</accession>
<gene>
    <name evidence="2" type="ORF">BDQ12DRAFT_340045</name>
</gene>
<organism evidence="2 3">
    <name type="scientific">Crucibulum laeve</name>
    <dbReference type="NCBI Taxonomy" id="68775"/>
    <lineage>
        <taxon>Eukaryota</taxon>
        <taxon>Fungi</taxon>
        <taxon>Dikarya</taxon>
        <taxon>Basidiomycota</taxon>
        <taxon>Agaricomycotina</taxon>
        <taxon>Agaricomycetes</taxon>
        <taxon>Agaricomycetidae</taxon>
        <taxon>Agaricales</taxon>
        <taxon>Agaricineae</taxon>
        <taxon>Nidulariaceae</taxon>
        <taxon>Crucibulum</taxon>
    </lineage>
</organism>
<evidence type="ECO:0000259" key="1">
    <source>
        <dbReference type="Pfam" id="PF20152"/>
    </source>
</evidence>
<dbReference type="Pfam" id="PF20152">
    <property type="entry name" value="DUF6534"/>
    <property type="match status" value="1"/>
</dbReference>
<name>A0A5C3LRZ0_9AGAR</name>
<keyword evidence="3" id="KW-1185">Reference proteome</keyword>
<reference evidence="2 3" key="1">
    <citation type="journal article" date="2019" name="Nat. Ecol. Evol.">
        <title>Megaphylogeny resolves global patterns of mushroom evolution.</title>
        <authorList>
            <person name="Varga T."/>
            <person name="Krizsan K."/>
            <person name="Foldi C."/>
            <person name="Dima B."/>
            <person name="Sanchez-Garcia M."/>
            <person name="Sanchez-Ramirez S."/>
            <person name="Szollosi G.J."/>
            <person name="Szarkandi J.G."/>
            <person name="Papp V."/>
            <person name="Albert L."/>
            <person name="Andreopoulos W."/>
            <person name="Angelini C."/>
            <person name="Antonin V."/>
            <person name="Barry K.W."/>
            <person name="Bougher N.L."/>
            <person name="Buchanan P."/>
            <person name="Buyck B."/>
            <person name="Bense V."/>
            <person name="Catcheside P."/>
            <person name="Chovatia M."/>
            <person name="Cooper J."/>
            <person name="Damon W."/>
            <person name="Desjardin D."/>
            <person name="Finy P."/>
            <person name="Geml J."/>
            <person name="Haridas S."/>
            <person name="Hughes K."/>
            <person name="Justo A."/>
            <person name="Karasinski D."/>
            <person name="Kautmanova I."/>
            <person name="Kiss B."/>
            <person name="Kocsube S."/>
            <person name="Kotiranta H."/>
            <person name="LaButti K.M."/>
            <person name="Lechner B.E."/>
            <person name="Liimatainen K."/>
            <person name="Lipzen A."/>
            <person name="Lukacs Z."/>
            <person name="Mihaltcheva S."/>
            <person name="Morgado L.N."/>
            <person name="Niskanen T."/>
            <person name="Noordeloos M.E."/>
            <person name="Ohm R.A."/>
            <person name="Ortiz-Santana B."/>
            <person name="Ovrebo C."/>
            <person name="Racz N."/>
            <person name="Riley R."/>
            <person name="Savchenko A."/>
            <person name="Shiryaev A."/>
            <person name="Soop K."/>
            <person name="Spirin V."/>
            <person name="Szebenyi C."/>
            <person name="Tomsovsky M."/>
            <person name="Tulloss R.E."/>
            <person name="Uehling J."/>
            <person name="Grigoriev I.V."/>
            <person name="Vagvolgyi C."/>
            <person name="Papp T."/>
            <person name="Martin F.M."/>
            <person name="Miettinen O."/>
            <person name="Hibbett D.S."/>
            <person name="Nagy L.G."/>
        </authorList>
    </citation>
    <scope>NUCLEOTIDE SEQUENCE [LARGE SCALE GENOMIC DNA]</scope>
    <source>
        <strain evidence="2 3">CBS 166.37</strain>
    </source>
</reference>
<sequence>MFHHNEAYTIKAFQLLSIFIVHDIQTLGTISLGVGVLTDVSTSGALCFYLNRLRTGYQSSDTLINSLCKYAINTGALTSTLSASTLLLYNLSQTNNLYFVATHFILSKLYSISFMTTLNTCREVRGWGTDQQGVTSNNTNLFHLGTRTPSMVVVQLES</sequence>
<feature type="domain" description="DUF6534" evidence="1">
    <location>
        <begin position="36"/>
        <end position="120"/>
    </location>
</feature>
<proteinExistence type="predicted"/>
<evidence type="ECO:0000313" key="3">
    <source>
        <dbReference type="Proteomes" id="UP000308652"/>
    </source>
</evidence>
<protein>
    <recommendedName>
        <fullName evidence="1">DUF6534 domain-containing protein</fullName>
    </recommendedName>
</protein>
<dbReference type="OrthoDB" id="3190888at2759"/>
<dbReference type="Proteomes" id="UP000308652">
    <property type="component" value="Unassembled WGS sequence"/>
</dbReference>
<dbReference type="InterPro" id="IPR045339">
    <property type="entry name" value="DUF6534"/>
</dbReference>
<dbReference type="EMBL" id="ML213628">
    <property type="protein sequence ID" value="TFK34806.1"/>
    <property type="molecule type" value="Genomic_DNA"/>
</dbReference>
<dbReference type="AlphaFoldDB" id="A0A5C3LRZ0"/>
<evidence type="ECO:0000313" key="2">
    <source>
        <dbReference type="EMBL" id="TFK34806.1"/>
    </source>
</evidence>